<dbReference type="Proteomes" id="UP000472335">
    <property type="component" value="Unassembled WGS sequence"/>
</dbReference>
<organism evidence="1 2">
    <name type="scientific">Streptomyces scabichelini</name>
    <dbReference type="NCBI Taxonomy" id="2711217"/>
    <lineage>
        <taxon>Bacteria</taxon>
        <taxon>Bacillati</taxon>
        <taxon>Actinomycetota</taxon>
        <taxon>Actinomycetes</taxon>
        <taxon>Kitasatosporales</taxon>
        <taxon>Streptomycetaceae</taxon>
        <taxon>Streptomyces</taxon>
    </lineage>
</organism>
<accession>A0A6G4VFU8</accession>
<protein>
    <submittedName>
        <fullName evidence="1">Uncharacterized protein</fullName>
    </submittedName>
</protein>
<dbReference type="RefSeq" id="WP_165265663.1">
    <property type="nucleotide sequence ID" value="NZ_JAAKZY010000158.1"/>
</dbReference>
<proteinExistence type="predicted"/>
<dbReference type="EMBL" id="JAAKZY010000158">
    <property type="protein sequence ID" value="NGO12841.1"/>
    <property type="molecule type" value="Genomic_DNA"/>
</dbReference>
<comment type="caution">
    <text evidence="1">The sequence shown here is derived from an EMBL/GenBank/DDBJ whole genome shotgun (WGS) entry which is preliminary data.</text>
</comment>
<reference evidence="1 2" key="1">
    <citation type="submission" date="2020-02" db="EMBL/GenBank/DDBJ databases">
        <title>Whole-genome analyses of novel actinobacteria.</title>
        <authorList>
            <person name="Sahin N."/>
            <person name="Gencbay T."/>
        </authorList>
    </citation>
    <scope>NUCLEOTIDE SEQUENCE [LARGE SCALE GENOMIC DNA]</scope>
    <source>
        <strain evidence="1 2">HC44</strain>
    </source>
</reference>
<keyword evidence="2" id="KW-1185">Reference proteome</keyword>
<dbReference type="AlphaFoldDB" id="A0A6G4VFU8"/>
<sequence length="160" mass="16840">MLEEALMTLSATGGLAVVQAAGTDAWSGFRQAAARWFGRGDAGEEDTALARLDATDAAVRSAGSGEVTHRRRELAAEWQARFLNLLEELPLPERERAGEELQRILDSHLRDFPGSVTAGQRGVAAGRDISISAEGGSLAAAEVHGNVNFNPPPPAGPNRG</sequence>
<gene>
    <name evidence="1" type="ORF">G5C60_35870</name>
</gene>
<evidence type="ECO:0000313" key="1">
    <source>
        <dbReference type="EMBL" id="NGO12841.1"/>
    </source>
</evidence>
<evidence type="ECO:0000313" key="2">
    <source>
        <dbReference type="Proteomes" id="UP000472335"/>
    </source>
</evidence>
<name>A0A6G4VFU8_9ACTN</name>